<dbReference type="Gene3D" id="1.10.1380.10">
    <property type="entry name" value="Neutral endopeptidase , domain2"/>
    <property type="match status" value="1"/>
</dbReference>
<dbReference type="Gene3D" id="3.40.390.10">
    <property type="entry name" value="Collagenase (Catalytic Domain)"/>
    <property type="match status" value="1"/>
</dbReference>
<evidence type="ECO:0000256" key="4">
    <source>
        <dbReference type="ARBA" id="ARBA00022723"/>
    </source>
</evidence>
<comment type="caution">
    <text evidence="10">The sequence shown here is derived from an EMBL/GenBank/DDBJ whole genome shotgun (WGS) entry which is preliminary data.</text>
</comment>
<dbReference type="InterPro" id="IPR008753">
    <property type="entry name" value="Peptidase_M13_N"/>
</dbReference>
<comment type="similarity">
    <text evidence="2">Belongs to the peptidase M13 family.</text>
</comment>
<dbReference type="InterPro" id="IPR018497">
    <property type="entry name" value="Peptidase_M13_C"/>
</dbReference>
<evidence type="ECO:0000256" key="5">
    <source>
        <dbReference type="ARBA" id="ARBA00022801"/>
    </source>
</evidence>
<dbReference type="InterPro" id="IPR042089">
    <property type="entry name" value="Peptidase_M13_dom_2"/>
</dbReference>
<proteinExistence type="inferred from homology"/>
<dbReference type="RefSeq" id="WP_411762958.1">
    <property type="nucleotide sequence ID" value="NZ_AZDY01000038.1"/>
</dbReference>
<keyword evidence="5" id="KW-0378">Hydrolase</keyword>
<evidence type="ECO:0000313" key="10">
    <source>
        <dbReference type="EMBL" id="KRK82328.1"/>
    </source>
</evidence>
<evidence type="ECO:0000256" key="3">
    <source>
        <dbReference type="ARBA" id="ARBA00022670"/>
    </source>
</evidence>
<evidence type="ECO:0000256" key="1">
    <source>
        <dbReference type="ARBA" id="ARBA00001947"/>
    </source>
</evidence>
<keyword evidence="4" id="KW-0479">Metal-binding</keyword>
<accession>A0A0R1KG70</accession>
<evidence type="ECO:0000259" key="9">
    <source>
        <dbReference type="Pfam" id="PF05649"/>
    </source>
</evidence>
<dbReference type="Pfam" id="PF01431">
    <property type="entry name" value="Peptidase_M13"/>
    <property type="match status" value="1"/>
</dbReference>
<dbReference type="AlphaFoldDB" id="A0A0R1KG70"/>
<keyword evidence="6" id="KW-0862">Zinc</keyword>
<dbReference type="PANTHER" id="PTHR11733:SF167">
    <property type="entry name" value="FI17812P1-RELATED"/>
    <property type="match status" value="1"/>
</dbReference>
<dbReference type="InterPro" id="IPR024079">
    <property type="entry name" value="MetalloPept_cat_dom_sf"/>
</dbReference>
<dbReference type="GO" id="GO:0016485">
    <property type="term" value="P:protein processing"/>
    <property type="evidence" value="ECO:0007669"/>
    <property type="project" value="TreeGrafter"/>
</dbReference>
<evidence type="ECO:0000259" key="8">
    <source>
        <dbReference type="Pfam" id="PF01431"/>
    </source>
</evidence>
<dbReference type="GO" id="GO:0046872">
    <property type="term" value="F:metal ion binding"/>
    <property type="evidence" value="ECO:0007669"/>
    <property type="project" value="UniProtKB-KW"/>
</dbReference>
<evidence type="ECO:0000256" key="6">
    <source>
        <dbReference type="ARBA" id="ARBA00022833"/>
    </source>
</evidence>
<feature type="domain" description="Peptidase M13 C-terminal" evidence="8">
    <location>
        <begin position="457"/>
        <end position="647"/>
    </location>
</feature>
<comment type="cofactor">
    <cofactor evidence="1">
        <name>Zn(2+)</name>
        <dbReference type="ChEBI" id="CHEBI:29105"/>
    </cofactor>
</comment>
<gene>
    <name evidence="10" type="ORF">FC78_GL002333</name>
</gene>
<feature type="domain" description="Peptidase M13 N-terminal" evidence="9">
    <location>
        <begin position="25"/>
        <end position="403"/>
    </location>
</feature>
<name>A0A0R1KG70_9LACO</name>
<sequence>MNELLNKTIVGGAGDILAPKETDIKDNLYLAINGAWQAKAVIPNDRPSTGGFYDLIKGVEETLIKDFHELVKDETKIDDSELLQAVKLYQVANDTEKLHKYHQSPIMNDLRKIAKLNNLEDLSDNFVDLLKNNFVLPLQLSVDMDMKNTVKNAVYLTGANLILPDQSYYADGNESGQKLLEKYAQVVNHLLAMVGYSLEDSQKIVKQALVFDKTLVPIVKTPEEWADDIKTYNPMDFAEFVTKSSSLDLKKLVVDSVGVAPQKVINREPRYLENFDKLVNADTFENVKSWMLVRFLFAKANDLDEEFRQTAGEYQLALRGTKELLSRDKFAYHVAERNLDQVVGSYYGKKYFGEKAKADVHQMVEKMIGVYEQRLSNNDWLSEDTKKKAVLKLKKMVLKIGYPDKVEAIFSKFKVDENASLYDNLAQINKIKNEDELSKLNQPVDRDKWVMPGHMVNACYDPLRNDITFPAAILQAPFYSLQQTSSENFGGIGAVIAHEISHAFDNNGAQFDELGNINNWWKKEDYATFKKLTQKMIDEFNGIPYIGKKVNGTLIVSENIADVGGLRCALEAAKGENDYNAKEFFTNWARVWRSKSTKQLDEMLLALDVHAPAPLRANVQAQNMDEFYDAFDVTEKDGMWLDKAKRVNIW</sequence>
<dbReference type="EMBL" id="AZDY01000038">
    <property type="protein sequence ID" value="KRK82328.1"/>
    <property type="molecule type" value="Genomic_DNA"/>
</dbReference>
<reference evidence="10 11" key="1">
    <citation type="journal article" date="2015" name="Genome Announc.">
        <title>Expanding the biotechnology potential of lactobacilli through comparative genomics of 213 strains and associated genera.</title>
        <authorList>
            <person name="Sun Z."/>
            <person name="Harris H.M."/>
            <person name="McCann A."/>
            <person name="Guo C."/>
            <person name="Argimon S."/>
            <person name="Zhang W."/>
            <person name="Yang X."/>
            <person name="Jeffery I.B."/>
            <person name="Cooney J.C."/>
            <person name="Kagawa T.F."/>
            <person name="Liu W."/>
            <person name="Song Y."/>
            <person name="Salvetti E."/>
            <person name="Wrobel A."/>
            <person name="Rasinkangas P."/>
            <person name="Parkhill J."/>
            <person name="Rea M.C."/>
            <person name="O'Sullivan O."/>
            <person name="Ritari J."/>
            <person name="Douillard F.P."/>
            <person name="Paul Ross R."/>
            <person name="Yang R."/>
            <person name="Briner A.E."/>
            <person name="Felis G.E."/>
            <person name="de Vos W.M."/>
            <person name="Barrangou R."/>
            <person name="Klaenhammer T.R."/>
            <person name="Caufield P.W."/>
            <person name="Cui Y."/>
            <person name="Zhang H."/>
            <person name="O'Toole P.W."/>
        </authorList>
    </citation>
    <scope>NUCLEOTIDE SEQUENCE [LARGE SCALE GENOMIC DNA]</scope>
    <source>
        <strain evidence="10 11">DSM 19674</strain>
    </source>
</reference>
<keyword evidence="7" id="KW-0482">Metalloprotease</keyword>
<evidence type="ECO:0000313" key="11">
    <source>
        <dbReference type="Proteomes" id="UP000051515"/>
    </source>
</evidence>
<dbReference type="InterPro" id="IPR000718">
    <property type="entry name" value="Peptidase_M13"/>
</dbReference>
<dbReference type="Pfam" id="PF05649">
    <property type="entry name" value="Peptidase_M13_N"/>
    <property type="match status" value="1"/>
</dbReference>
<dbReference type="GO" id="GO:0004222">
    <property type="term" value="F:metalloendopeptidase activity"/>
    <property type="evidence" value="ECO:0007669"/>
    <property type="project" value="InterPro"/>
</dbReference>
<organism evidence="10 11">
    <name type="scientific">Companilactobacillus bobalius DSM 19674</name>
    <dbReference type="NCBI Taxonomy" id="1423788"/>
    <lineage>
        <taxon>Bacteria</taxon>
        <taxon>Bacillati</taxon>
        <taxon>Bacillota</taxon>
        <taxon>Bacilli</taxon>
        <taxon>Lactobacillales</taxon>
        <taxon>Lactobacillaceae</taxon>
        <taxon>Companilactobacillus</taxon>
        <taxon>Companilactobacillus bobalius</taxon>
    </lineage>
</organism>
<keyword evidence="11" id="KW-1185">Reference proteome</keyword>
<dbReference type="GO" id="GO:0005886">
    <property type="term" value="C:plasma membrane"/>
    <property type="evidence" value="ECO:0007669"/>
    <property type="project" value="TreeGrafter"/>
</dbReference>
<dbReference type="PANTHER" id="PTHR11733">
    <property type="entry name" value="ZINC METALLOPROTEASE FAMILY M13 NEPRILYSIN-RELATED"/>
    <property type="match status" value="1"/>
</dbReference>
<evidence type="ECO:0000256" key="7">
    <source>
        <dbReference type="ARBA" id="ARBA00023049"/>
    </source>
</evidence>
<dbReference type="Proteomes" id="UP000051515">
    <property type="component" value="Unassembled WGS sequence"/>
</dbReference>
<evidence type="ECO:0000256" key="2">
    <source>
        <dbReference type="ARBA" id="ARBA00007357"/>
    </source>
</evidence>
<dbReference type="SUPFAM" id="SSF55486">
    <property type="entry name" value="Metalloproteases ('zincins'), catalytic domain"/>
    <property type="match status" value="1"/>
</dbReference>
<dbReference type="PRINTS" id="PR00786">
    <property type="entry name" value="NEPRILYSIN"/>
</dbReference>
<dbReference type="PROSITE" id="PS51885">
    <property type="entry name" value="NEPRILYSIN"/>
    <property type="match status" value="1"/>
</dbReference>
<dbReference type="PATRIC" id="fig|1423788.3.peg.2405"/>
<protein>
    <submittedName>
        <fullName evidence="10">Neutral endopeptidase</fullName>
    </submittedName>
</protein>
<dbReference type="CDD" id="cd08662">
    <property type="entry name" value="M13"/>
    <property type="match status" value="1"/>
</dbReference>
<keyword evidence="3" id="KW-0645">Protease</keyword>
<dbReference type="STRING" id="1423788.FC78_GL002333"/>